<dbReference type="GO" id="GO:0046872">
    <property type="term" value="F:metal ion binding"/>
    <property type="evidence" value="ECO:0007669"/>
    <property type="project" value="UniProtKB-KW"/>
</dbReference>
<evidence type="ECO:0000259" key="17">
    <source>
        <dbReference type="PROSITE" id="PS51193"/>
    </source>
</evidence>
<keyword evidence="6" id="KW-0378">Hydrolase</keyword>
<evidence type="ECO:0000256" key="5">
    <source>
        <dbReference type="ARBA" id="ARBA00022763"/>
    </source>
</evidence>
<comment type="cofactor">
    <cofactor evidence="1">
        <name>[4Fe-4S] cluster</name>
        <dbReference type="ChEBI" id="CHEBI:49883"/>
    </cofactor>
</comment>
<gene>
    <name evidence="18" type="ORF">METZ01_LOCUS91017</name>
</gene>
<dbReference type="EMBL" id="UINC01008481">
    <property type="protein sequence ID" value="SVA38163.1"/>
    <property type="molecule type" value="Genomic_DNA"/>
</dbReference>
<dbReference type="Pfam" id="PF06733">
    <property type="entry name" value="DEAD_2"/>
    <property type="match status" value="1"/>
</dbReference>
<dbReference type="InterPro" id="IPR006555">
    <property type="entry name" value="ATP-dep_Helicase_C"/>
</dbReference>
<dbReference type="InterPro" id="IPR011545">
    <property type="entry name" value="DEAD/DEAH_box_helicase_dom"/>
</dbReference>
<keyword evidence="8" id="KW-0067">ATP-binding</keyword>
<keyword evidence="12" id="KW-0234">DNA repair</keyword>
<evidence type="ECO:0000256" key="1">
    <source>
        <dbReference type="ARBA" id="ARBA00001966"/>
    </source>
</evidence>
<keyword evidence="3" id="KW-0479">Metal-binding</keyword>
<dbReference type="Gene3D" id="3.40.50.300">
    <property type="entry name" value="P-loop containing nucleotide triphosphate hydrolases"/>
    <property type="match status" value="2"/>
</dbReference>
<keyword evidence="4" id="KW-0547">Nucleotide-binding</keyword>
<keyword evidence="13" id="KW-0413">Isomerase</keyword>
<dbReference type="SMART" id="SM00491">
    <property type="entry name" value="HELICc2"/>
    <property type="match status" value="1"/>
</dbReference>
<dbReference type="GO" id="GO:0051539">
    <property type="term" value="F:4 iron, 4 sulfur cluster binding"/>
    <property type="evidence" value="ECO:0007669"/>
    <property type="project" value="UniProtKB-KW"/>
</dbReference>
<dbReference type="SUPFAM" id="SSF52540">
    <property type="entry name" value="P-loop containing nucleoside triphosphate hydrolases"/>
    <property type="match status" value="1"/>
</dbReference>
<dbReference type="InterPro" id="IPR027417">
    <property type="entry name" value="P-loop_NTPase"/>
</dbReference>
<dbReference type="GO" id="GO:0006281">
    <property type="term" value="P:DNA repair"/>
    <property type="evidence" value="ECO:0007669"/>
    <property type="project" value="UniProtKB-KW"/>
</dbReference>
<name>A0A381VFH5_9ZZZZ</name>
<keyword evidence="5" id="KW-0227">DNA damage</keyword>
<dbReference type="InterPro" id="IPR014001">
    <property type="entry name" value="Helicase_ATP-bd"/>
</dbReference>
<comment type="catalytic activity">
    <reaction evidence="15">
        <text>ATP + H2O = ADP + phosphate + H(+)</text>
        <dbReference type="Rhea" id="RHEA:13065"/>
        <dbReference type="ChEBI" id="CHEBI:15377"/>
        <dbReference type="ChEBI" id="CHEBI:15378"/>
        <dbReference type="ChEBI" id="CHEBI:30616"/>
        <dbReference type="ChEBI" id="CHEBI:43474"/>
        <dbReference type="ChEBI" id="CHEBI:456216"/>
        <dbReference type="EC" id="5.6.2.3"/>
    </reaction>
</comment>
<dbReference type="SMART" id="SM00487">
    <property type="entry name" value="DEXDc"/>
    <property type="match status" value="1"/>
</dbReference>
<dbReference type="InterPro" id="IPR014013">
    <property type="entry name" value="Helic_SF1/SF2_ATP-bd_DinG/Rad3"/>
</dbReference>
<evidence type="ECO:0000256" key="2">
    <source>
        <dbReference type="ARBA" id="ARBA00022485"/>
    </source>
</evidence>
<evidence type="ECO:0000256" key="15">
    <source>
        <dbReference type="ARBA" id="ARBA00048954"/>
    </source>
</evidence>
<dbReference type="PANTHER" id="PTHR11472">
    <property type="entry name" value="DNA REPAIR DEAD HELICASE RAD3/XP-D SUBFAMILY MEMBER"/>
    <property type="match status" value="1"/>
</dbReference>
<keyword evidence="9" id="KW-0408">Iron</keyword>
<evidence type="ECO:0000256" key="3">
    <source>
        <dbReference type="ARBA" id="ARBA00022723"/>
    </source>
</evidence>
<keyword evidence="11" id="KW-0238">DNA-binding</keyword>
<evidence type="ECO:0000256" key="8">
    <source>
        <dbReference type="ARBA" id="ARBA00022840"/>
    </source>
</evidence>
<keyword evidence="10" id="KW-0411">Iron-sulfur</keyword>
<evidence type="ECO:0000256" key="7">
    <source>
        <dbReference type="ARBA" id="ARBA00022806"/>
    </source>
</evidence>
<dbReference type="PANTHER" id="PTHR11472:SF34">
    <property type="entry name" value="REGULATOR OF TELOMERE ELONGATION HELICASE 1"/>
    <property type="match status" value="1"/>
</dbReference>
<dbReference type="InterPro" id="IPR045028">
    <property type="entry name" value="DinG/Rad3-like"/>
</dbReference>
<keyword evidence="16" id="KW-0175">Coiled coil</keyword>
<evidence type="ECO:0000256" key="16">
    <source>
        <dbReference type="SAM" id="Coils"/>
    </source>
</evidence>
<protein>
    <recommendedName>
        <fullName evidence="14">DNA 5'-3' helicase</fullName>
        <ecNumber evidence="14">5.6.2.3</ecNumber>
    </recommendedName>
</protein>
<dbReference type="GO" id="GO:0016818">
    <property type="term" value="F:hydrolase activity, acting on acid anhydrides, in phosphorus-containing anhydrides"/>
    <property type="evidence" value="ECO:0007669"/>
    <property type="project" value="InterPro"/>
</dbReference>
<dbReference type="Pfam" id="PF13307">
    <property type="entry name" value="Helicase_C_2"/>
    <property type="match status" value="1"/>
</dbReference>
<proteinExistence type="predicted"/>
<evidence type="ECO:0000256" key="12">
    <source>
        <dbReference type="ARBA" id="ARBA00023204"/>
    </source>
</evidence>
<evidence type="ECO:0000256" key="6">
    <source>
        <dbReference type="ARBA" id="ARBA00022801"/>
    </source>
</evidence>
<sequence length="882" mass="97221">MEFPDGFPIRLPTEALASPHLPEEEGLEEPIATGFLANPLTLSEEASYKIRAEISRAGGREVSFLAEVDKQGVVRNPRAVARGSFAAVLAAAREASQGGVVVHSRPDGVLEALEPEIDAANLLYEQGLGTATVNNEADRLHVLRKPPVPQEVVGLRSEELEAILAPGGLLAERYPGYEDRPGQREMIHDIVSVFNEGGVAILEAGTGTGKSLAYLLPAARWAQENKKRTVISTNTINLQEQLAFKDLPLVSELIGDFRWALVKGRGNYVSIRRALLAAESQSRLFEKDRSSEIAELLKWIEDTEDGSRSDLQFIPSEDTWDEVKSDADICLHSRCPHFQECFFQRSRRRAASADLLVVNHHLLFADLAVRRATMNYMQSAVLPAYRHIILDEAHNIEDAATSHLGVEVTRRGLHRSMARLDHHGRGILTAVHVGVEGVVEGPELRERVENRLRPALSRARLGVDRLIDRLGPFVSEGVGAVRIGPSGIGEPVDDFEVQEALARVVSGLEELAREIAELRARLEIVDELAEGLEGRVLDLRSIERRVSAAIQGLNLVLAPGEEGKTYVRWLEKRGQGRHANLVLGAAPTELGTILRESLFTQSDSSVLTSATLSTRNSFDFVRSRLGLRPTELSKEDNVLEVKERIILSSFDFRRQALLAVPTDLPPAERGEPEFQEATADAVVELAELSRGGLFVLFTSHASLKHVAELIRARDLEDEWPLFVQGEGDRSQLLERFVTSGSGVLLGTASFWEGVDVPGEPLRGLVIQKLPFRVPTEPITAARMEMIERTGGGDPFHQFMLPHAALRLKQGFGRLIRSQTDRGVVLVLDDRLVTKRYGRYLRESLPDVPIIKGARLDLHHRLASFYKGVGPSPMALGTRGAAR</sequence>
<dbReference type="SMART" id="SM00488">
    <property type="entry name" value="DEXDc2"/>
    <property type="match status" value="1"/>
</dbReference>
<dbReference type="GO" id="GO:0005524">
    <property type="term" value="F:ATP binding"/>
    <property type="evidence" value="ECO:0007669"/>
    <property type="project" value="UniProtKB-KW"/>
</dbReference>
<dbReference type="EC" id="5.6.2.3" evidence="14"/>
<reference evidence="18" key="1">
    <citation type="submission" date="2018-05" db="EMBL/GenBank/DDBJ databases">
        <authorList>
            <person name="Lanie J.A."/>
            <person name="Ng W.-L."/>
            <person name="Kazmierczak K.M."/>
            <person name="Andrzejewski T.M."/>
            <person name="Davidsen T.M."/>
            <person name="Wayne K.J."/>
            <person name="Tettelin H."/>
            <person name="Glass J.I."/>
            <person name="Rusch D."/>
            <person name="Podicherti R."/>
            <person name="Tsui H.-C.T."/>
            <person name="Winkler M.E."/>
        </authorList>
    </citation>
    <scope>NUCLEOTIDE SEQUENCE</scope>
</reference>
<feature type="domain" description="Helicase ATP-binding" evidence="17">
    <location>
        <begin position="169"/>
        <end position="456"/>
    </location>
</feature>
<dbReference type="GO" id="GO:0043139">
    <property type="term" value="F:5'-3' DNA helicase activity"/>
    <property type="evidence" value="ECO:0007669"/>
    <property type="project" value="UniProtKB-EC"/>
</dbReference>
<dbReference type="PROSITE" id="PS51193">
    <property type="entry name" value="HELICASE_ATP_BIND_2"/>
    <property type="match status" value="1"/>
</dbReference>
<evidence type="ECO:0000256" key="10">
    <source>
        <dbReference type="ARBA" id="ARBA00023014"/>
    </source>
</evidence>
<evidence type="ECO:0000256" key="13">
    <source>
        <dbReference type="ARBA" id="ARBA00023235"/>
    </source>
</evidence>
<organism evidence="18">
    <name type="scientific">marine metagenome</name>
    <dbReference type="NCBI Taxonomy" id="408172"/>
    <lineage>
        <taxon>unclassified sequences</taxon>
        <taxon>metagenomes</taxon>
        <taxon>ecological metagenomes</taxon>
    </lineage>
</organism>
<dbReference type="InterPro" id="IPR010614">
    <property type="entry name" value="RAD3-like_helicase_DEAD"/>
</dbReference>
<dbReference type="AlphaFoldDB" id="A0A381VFH5"/>
<dbReference type="Pfam" id="PF00270">
    <property type="entry name" value="DEAD"/>
    <property type="match status" value="1"/>
</dbReference>
<dbReference type="GO" id="GO:0003677">
    <property type="term" value="F:DNA binding"/>
    <property type="evidence" value="ECO:0007669"/>
    <property type="project" value="UniProtKB-KW"/>
</dbReference>
<evidence type="ECO:0000256" key="11">
    <source>
        <dbReference type="ARBA" id="ARBA00023125"/>
    </source>
</evidence>
<feature type="coiled-coil region" evidence="16">
    <location>
        <begin position="501"/>
        <end position="535"/>
    </location>
</feature>
<keyword evidence="2" id="KW-0004">4Fe-4S</keyword>
<accession>A0A381VFH5</accession>
<keyword evidence="7" id="KW-0347">Helicase</keyword>
<evidence type="ECO:0000313" key="18">
    <source>
        <dbReference type="EMBL" id="SVA38163.1"/>
    </source>
</evidence>
<evidence type="ECO:0000256" key="4">
    <source>
        <dbReference type="ARBA" id="ARBA00022741"/>
    </source>
</evidence>
<evidence type="ECO:0000256" key="9">
    <source>
        <dbReference type="ARBA" id="ARBA00023004"/>
    </source>
</evidence>
<dbReference type="InterPro" id="IPR006554">
    <property type="entry name" value="Helicase-like_DEXD_c2"/>
</dbReference>
<evidence type="ECO:0000256" key="14">
    <source>
        <dbReference type="ARBA" id="ARBA00044969"/>
    </source>
</evidence>